<keyword evidence="1" id="KW-0812">Transmembrane</keyword>
<evidence type="ECO:0000313" key="2">
    <source>
        <dbReference type="EMBL" id="KAK0495729.1"/>
    </source>
</evidence>
<dbReference type="EMBL" id="JAUEPU010000017">
    <property type="protein sequence ID" value="KAK0495729.1"/>
    <property type="molecule type" value="Genomic_DNA"/>
</dbReference>
<gene>
    <name evidence="2" type="ORF">EDD18DRAFT_1354236</name>
</gene>
<feature type="transmembrane region" description="Helical" evidence="1">
    <location>
        <begin position="6"/>
        <end position="27"/>
    </location>
</feature>
<protein>
    <submittedName>
        <fullName evidence="2">Uncharacterized protein</fullName>
    </submittedName>
</protein>
<reference evidence="2" key="1">
    <citation type="submission" date="2023-06" db="EMBL/GenBank/DDBJ databases">
        <authorList>
            <consortium name="Lawrence Berkeley National Laboratory"/>
            <person name="Ahrendt S."/>
            <person name="Sahu N."/>
            <person name="Indic B."/>
            <person name="Wong-Bajracharya J."/>
            <person name="Merenyi Z."/>
            <person name="Ke H.-M."/>
            <person name="Monk M."/>
            <person name="Kocsube S."/>
            <person name="Drula E."/>
            <person name="Lipzen A."/>
            <person name="Balint B."/>
            <person name="Henrissat B."/>
            <person name="Andreopoulos B."/>
            <person name="Martin F.M."/>
            <person name="Harder C.B."/>
            <person name="Rigling D."/>
            <person name="Ford K.L."/>
            <person name="Foster G.D."/>
            <person name="Pangilinan J."/>
            <person name="Papanicolaou A."/>
            <person name="Barry K."/>
            <person name="LaButti K."/>
            <person name="Viragh M."/>
            <person name="Koriabine M."/>
            <person name="Yan M."/>
            <person name="Riley R."/>
            <person name="Champramary S."/>
            <person name="Plett K.L."/>
            <person name="Tsai I.J."/>
            <person name="Slot J."/>
            <person name="Sipos G."/>
            <person name="Plett J."/>
            <person name="Nagy L.G."/>
            <person name="Grigoriev I.V."/>
        </authorList>
    </citation>
    <scope>NUCLEOTIDE SEQUENCE</scope>
    <source>
        <strain evidence="2">HWK02</strain>
    </source>
</reference>
<sequence length="324" mass="36775">MLASVTANGVTFVLLGSIIIIMDLDFFKVSKRLDRMVTKFRTFSHDVVYTRALYLYHAILFHARWIGSQLSAVTVNMGLLCSKVTHALFCQTFSDIAHSVSRHWSAPVYPDEVASDSNITTTHTMKWHTLLWSDNKLFTFRQMLMMKEVGKKLDILTDVEGDIQVMEAAMGNLQGGFFQRLVFYAQLHVLIFRYQQIDCLERDAIICQAFKHKLMDTLTSSYDPILPKAFLQSPTPFNAITIIALLTQKMLVDLDPVLDHAVHEFTINWTSASNGSQVKAFHKLISMNRSWIENEFKPQLDAFMSSLTFPCPTNGSSEDDPATS</sequence>
<keyword evidence="1" id="KW-0472">Membrane</keyword>
<keyword evidence="3" id="KW-1185">Reference proteome</keyword>
<organism evidence="2 3">
    <name type="scientific">Armillaria luteobubalina</name>
    <dbReference type="NCBI Taxonomy" id="153913"/>
    <lineage>
        <taxon>Eukaryota</taxon>
        <taxon>Fungi</taxon>
        <taxon>Dikarya</taxon>
        <taxon>Basidiomycota</taxon>
        <taxon>Agaricomycotina</taxon>
        <taxon>Agaricomycetes</taxon>
        <taxon>Agaricomycetidae</taxon>
        <taxon>Agaricales</taxon>
        <taxon>Marasmiineae</taxon>
        <taxon>Physalacriaceae</taxon>
        <taxon>Armillaria</taxon>
    </lineage>
</organism>
<accession>A0AA39Q4M5</accession>
<keyword evidence="1" id="KW-1133">Transmembrane helix</keyword>
<dbReference type="AlphaFoldDB" id="A0AA39Q4M5"/>
<feature type="transmembrane region" description="Helical" evidence="1">
    <location>
        <begin position="48"/>
        <end position="67"/>
    </location>
</feature>
<evidence type="ECO:0000256" key="1">
    <source>
        <dbReference type="SAM" id="Phobius"/>
    </source>
</evidence>
<evidence type="ECO:0000313" key="3">
    <source>
        <dbReference type="Proteomes" id="UP001175228"/>
    </source>
</evidence>
<comment type="caution">
    <text evidence="2">The sequence shown here is derived from an EMBL/GenBank/DDBJ whole genome shotgun (WGS) entry which is preliminary data.</text>
</comment>
<dbReference type="Proteomes" id="UP001175228">
    <property type="component" value="Unassembled WGS sequence"/>
</dbReference>
<name>A0AA39Q4M5_9AGAR</name>
<proteinExistence type="predicted"/>